<dbReference type="SUPFAM" id="SSF49879">
    <property type="entry name" value="SMAD/FHA domain"/>
    <property type="match status" value="1"/>
</dbReference>
<dbReference type="PANTHER" id="PTHR15715">
    <property type="entry name" value="CENTROSOMAL PROTEIN OF 170 KDA"/>
    <property type="match status" value="1"/>
</dbReference>
<protein>
    <recommendedName>
        <fullName evidence="2">FHA domain-containing protein</fullName>
    </recommendedName>
</protein>
<evidence type="ECO:0000256" key="1">
    <source>
        <dbReference type="SAM" id="MobiDB-lite"/>
    </source>
</evidence>
<reference evidence="3" key="1">
    <citation type="submission" date="2022-10" db="EMBL/GenBank/DDBJ databases">
        <title>Tapping the CABI collections for fungal endophytes: first genome assemblies for Collariella, Neodidymelliopsis, Ascochyta clinopodiicola, Didymella pomorum, Didymosphaeria variabile, Neocosmospora piperis and Neocucurbitaria cava.</title>
        <authorList>
            <person name="Hill R."/>
        </authorList>
    </citation>
    <scope>NUCLEOTIDE SEQUENCE</scope>
    <source>
        <strain evidence="3">IMI 356814</strain>
    </source>
</reference>
<feature type="region of interest" description="Disordered" evidence="1">
    <location>
        <begin position="177"/>
        <end position="220"/>
    </location>
</feature>
<gene>
    <name evidence="3" type="ORF">N0V83_003287</name>
</gene>
<keyword evidence="4" id="KW-1185">Reference proteome</keyword>
<dbReference type="PANTHER" id="PTHR15715:SF37">
    <property type="entry name" value="LD47843P"/>
    <property type="match status" value="1"/>
</dbReference>
<dbReference type="InterPro" id="IPR051176">
    <property type="entry name" value="Cent_Immune-Sig_Mod"/>
</dbReference>
<accession>A0A9W8YCX1</accession>
<dbReference type="InterPro" id="IPR008984">
    <property type="entry name" value="SMAD_FHA_dom_sf"/>
</dbReference>
<feature type="region of interest" description="Disordered" evidence="1">
    <location>
        <begin position="264"/>
        <end position="319"/>
    </location>
</feature>
<dbReference type="Proteomes" id="UP001140560">
    <property type="component" value="Unassembled WGS sequence"/>
</dbReference>
<dbReference type="InterPro" id="IPR000253">
    <property type="entry name" value="FHA_dom"/>
</dbReference>
<organism evidence="3 4">
    <name type="scientific">Neocucurbitaria cava</name>
    <dbReference type="NCBI Taxonomy" id="798079"/>
    <lineage>
        <taxon>Eukaryota</taxon>
        <taxon>Fungi</taxon>
        <taxon>Dikarya</taxon>
        <taxon>Ascomycota</taxon>
        <taxon>Pezizomycotina</taxon>
        <taxon>Dothideomycetes</taxon>
        <taxon>Pleosporomycetidae</taxon>
        <taxon>Pleosporales</taxon>
        <taxon>Pleosporineae</taxon>
        <taxon>Cucurbitariaceae</taxon>
        <taxon>Neocucurbitaria</taxon>
    </lineage>
</organism>
<dbReference type="OrthoDB" id="4096268at2759"/>
<dbReference type="GO" id="GO:0005737">
    <property type="term" value="C:cytoplasm"/>
    <property type="evidence" value="ECO:0007669"/>
    <property type="project" value="TreeGrafter"/>
</dbReference>
<name>A0A9W8YCX1_9PLEO</name>
<feature type="compositionally biased region" description="Acidic residues" evidence="1">
    <location>
        <begin position="280"/>
        <end position="294"/>
    </location>
</feature>
<evidence type="ECO:0000313" key="3">
    <source>
        <dbReference type="EMBL" id="KAJ4372996.1"/>
    </source>
</evidence>
<evidence type="ECO:0000313" key="4">
    <source>
        <dbReference type="Proteomes" id="UP001140560"/>
    </source>
</evidence>
<sequence length="592" mass="64101">MTESEILLPSGMPRSSTNMPVFRIVLEDVHQYDIYASREFDLAMDSTFPIGRASKNATKKELMPAAYNAYIDSPVISREHAVLSANTSSGTPQVYISDKNSMHGTMVNGQPLTPNTPKQLSAGDVIQLGLDVNRNEGTYSNGDITLPEFLIANFYVPAEYFVARKYTFDYRLTQPFSRGFAVPDPESEEEELEPHGRRGSQSNPLILDDSEAGSVQSDDDLRDVTVVEEAAVFIDEPTAATGAPFVDEKDPAAVMRAAMIKQAESNLEEDECSVEYSSQSEDEASSEADIDIDSEAASVGSSEPEYNSSDREVPDTDEEAVDDVAYKKWSTDNLPTVQPRDLFNMDLTNGQAPELPSLGVFSSGHLNTTPFHGSMMPPMPSSLSASKQAPWEKPKFTSFGQQSDSQSWYSDEMPGLPQSYLGTNFGDRPSIFSPAPPPPGLESSRTQKNEIAWGGAMSSAPPADGMQTPPPLPASDISTNSPLLQPNRRTKVSIEEIVEEQPLTPTSVGGLKRKADLLEEEEEFVTEPVVVSEGVIDAAAQTATSIAQRPKKQPRSVLSKVLNKAAYPLLGAAGAVASFTLLSTLPDTFFGA</sequence>
<dbReference type="Gene3D" id="2.60.200.20">
    <property type="match status" value="1"/>
</dbReference>
<dbReference type="Pfam" id="PF00498">
    <property type="entry name" value="FHA"/>
    <property type="match status" value="1"/>
</dbReference>
<evidence type="ECO:0000259" key="2">
    <source>
        <dbReference type="PROSITE" id="PS50006"/>
    </source>
</evidence>
<feature type="compositionally biased region" description="Polar residues" evidence="1">
    <location>
        <begin position="398"/>
        <end position="409"/>
    </location>
</feature>
<dbReference type="AlphaFoldDB" id="A0A9W8YCX1"/>
<dbReference type="SMART" id="SM00240">
    <property type="entry name" value="FHA"/>
    <property type="match status" value="1"/>
</dbReference>
<comment type="caution">
    <text evidence="3">The sequence shown here is derived from an EMBL/GenBank/DDBJ whole genome shotgun (WGS) entry which is preliminary data.</text>
</comment>
<feature type="region of interest" description="Disordered" evidence="1">
    <location>
        <begin position="379"/>
        <end position="484"/>
    </location>
</feature>
<feature type="domain" description="FHA" evidence="2">
    <location>
        <begin position="48"/>
        <end position="112"/>
    </location>
</feature>
<dbReference type="PROSITE" id="PS50006">
    <property type="entry name" value="FHA_DOMAIN"/>
    <property type="match status" value="1"/>
</dbReference>
<dbReference type="EMBL" id="JAPEUY010000005">
    <property type="protein sequence ID" value="KAJ4372996.1"/>
    <property type="molecule type" value="Genomic_DNA"/>
</dbReference>
<proteinExistence type="predicted"/>